<evidence type="ECO:0000313" key="3">
    <source>
        <dbReference type="Proteomes" id="UP000255265"/>
    </source>
</evidence>
<organism evidence="2 3">
    <name type="scientific">Pseudacidovorax intermedius</name>
    <dbReference type="NCBI Taxonomy" id="433924"/>
    <lineage>
        <taxon>Bacteria</taxon>
        <taxon>Pseudomonadati</taxon>
        <taxon>Pseudomonadota</taxon>
        <taxon>Betaproteobacteria</taxon>
        <taxon>Burkholderiales</taxon>
        <taxon>Comamonadaceae</taxon>
        <taxon>Pseudacidovorax</taxon>
    </lineage>
</organism>
<reference evidence="2 3" key="1">
    <citation type="submission" date="2018-07" db="EMBL/GenBank/DDBJ databases">
        <title>Genomic Encyclopedia of Type Strains, Phase IV (KMG-IV): sequencing the most valuable type-strain genomes for metagenomic binning, comparative biology and taxonomic classification.</title>
        <authorList>
            <person name="Goeker M."/>
        </authorList>
    </citation>
    <scope>NUCLEOTIDE SEQUENCE [LARGE SCALE GENOMIC DNA]</scope>
    <source>
        <strain evidence="2 3">DSM 21352</strain>
    </source>
</reference>
<dbReference type="InterPro" id="IPR011460">
    <property type="entry name" value="Lcl_C"/>
</dbReference>
<proteinExistence type="predicted"/>
<dbReference type="SUPFAM" id="SSF141072">
    <property type="entry name" value="CalX-like"/>
    <property type="match status" value="1"/>
</dbReference>
<sequence length="528" mass="53521">MPPFLEPMRALRRARPWPLLVLALAGCGGGGGGGGGGFFLPVPETPLVLSMADSVALESGNGIIFTVKVESGPNVDKTITFTTADLAPNLAAKPVAGYARGGANCPAGGDYVAANGTSLRVPAGASSVTFAIPLCDDGTFQANKRFRVSIGGASNSPVAYGTILNDDAGGLNDTGIAQCYTAAGAAVACPASGLAGQDAEYGRDSRALTGGGSDGPAGFSYVKVSASGQAMASGASGWACVRDAVTGLMWQVQQGVSQPAATAFADVQAQIDAANTARLCGASDWRLPEVGELDSLVNAGRSTGVAATTDWFSDLAGLGNQARSVFWSNTTYPDDAQTAWVVDFSLGIVGPRNKADSPGNAVSLRLVSGGSAPALSSAAPCTAGSAKSASDRYSAPGDGTVTDRRTQLMWAQCPQGQSGGSCESGSAASFSWSGALGQVAAANAAGWLGYSDWRLPNRNELASLVERHCRAPAFNRAYFPNSAGASYWSSSPAVPSAGSAWYVDFVDGDVAIADMAGNRRLRLVRAGQ</sequence>
<dbReference type="PANTHER" id="PTHR35812">
    <property type="entry name" value="LIPOPROTEIN"/>
    <property type="match status" value="1"/>
</dbReference>
<evidence type="ECO:0000259" key="1">
    <source>
        <dbReference type="Pfam" id="PF07603"/>
    </source>
</evidence>
<dbReference type="EMBL" id="QQAV01000001">
    <property type="protein sequence ID" value="RDI28532.1"/>
    <property type="molecule type" value="Genomic_DNA"/>
</dbReference>
<accession>A0A370FLG6</accession>
<keyword evidence="3" id="KW-1185">Reference proteome</keyword>
<dbReference type="Gene3D" id="2.60.40.2030">
    <property type="match status" value="1"/>
</dbReference>
<dbReference type="Proteomes" id="UP000255265">
    <property type="component" value="Unassembled WGS sequence"/>
</dbReference>
<gene>
    <name evidence="2" type="ORF">DFR41_101287</name>
</gene>
<comment type="caution">
    <text evidence="2">The sequence shown here is derived from an EMBL/GenBank/DDBJ whole genome shotgun (WGS) entry which is preliminary data.</text>
</comment>
<dbReference type="AlphaFoldDB" id="A0A370FLG6"/>
<dbReference type="InterPro" id="IPR038081">
    <property type="entry name" value="CalX-like_sf"/>
</dbReference>
<dbReference type="PANTHER" id="PTHR35812:SF1">
    <property type="entry name" value="LIPOPROTEIN"/>
    <property type="match status" value="1"/>
</dbReference>
<name>A0A370FLG6_9BURK</name>
<protein>
    <submittedName>
        <fullName evidence="2">Uncharacterized protein DUF1566</fullName>
    </submittedName>
</protein>
<dbReference type="Pfam" id="PF07603">
    <property type="entry name" value="Lcl_C"/>
    <property type="match status" value="2"/>
</dbReference>
<feature type="domain" description="Lcl C-terminal" evidence="1">
    <location>
        <begin position="240"/>
        <end position="367"/>
    </location>
</feature>
<dbReference type="RefSeq" id="WP_170159298.1">
    <property type="nucleotide sequence ID" value="NZ_QQAV01000001.1"/>
</dbReference>
<feature type="domain" description="Lcl C-terminal" evidence="1">
    <location>
        <begin position="399"/>
        <end position="525"/>
    </location>
</feature>
<evidence type="ECO:0000313" key="2">
    <source>
        <dbReference type="EMBL" id="RDI28532.1"/>
    </source>
</evidence>